<accession>A0ABD3HET6</accession>
<reference evidence="2 3" key="1">
    <citation type="submission" date="2024-09" db="EMBL/GenBank/DDBJ databases">
        <title>Chromosome-scale assembly of Riccia sorocarpa.</title>
        <authorList>
            <person name="Paukszto L."/>
        </authorList>
    </citation>
    <scope>NUCLEOTIDE SEQUENCE [LARGE SCALE GENOMIC DNA]</scope>
    <source>
        <strain evidence="2">LP-2024</strain>
        <tissue evidence="2">Aerial parts of the thallus</tissue>
    </source>
</reference>
<gene>
    <name evidence="2" type="ORF">R1sor_014183</name>
</gene>
<feature type="region of interest" description="Disordered" evidence="1">
    <location>
        <begin position="148"/>
        <end position="167"/>
    </location>
</feature>
<dbReference type="EMBL" id="JBJQOH010000004">
    <property type="protein sequence ID" value="KAL3687874.1"/>
    <property type="molecule type" value="Genomic_DNA"/>
</dbReference>
<organism evidence="2 3">
    <name type="scientific">Riccia sorocarpa</name>
    <dbReference type="NCBI Taxonomy" id="122646"/>
    <lineage>
        <taxon>Eukaryota</taxon>
        <taxon>Viridiplantae</taxon>
        <taxon>Streptophyta</taxon>
        <taxon>Embryophyta</taxon>
        <taxon>Marchantiophyta</taxon>
        <taxon>Marchantiopsida</taxon>
        <taxon>Marchantiidae</taxon>
        <taxon>Marchantiales</taxon>
        <taxon>Ricciaceae</taxon>
        <taxon>Riccia</taxon>
    </lineage>
</organism>
<name>A0ABD3HET6_9MARC</name>
<protein>
    <recommendedName>
        <fullName evidence="4">Reverse transcriptase zinc-binding domain-containing protein</fullName>
    </recommendedName>
</protein>
<feature type="compositionally biased region" description="Basic residues" evidence="1">
    <location>
        <begin position="154"/>
        <end position="166"/>
    </location>
</feature>
<comment type="caution">
    <text evidence="2">The sequence shown here is derived from an EMBL/GenBank/DDBJ whole genome shotgun (WGS) entry which is preliminary data.</text>
</comment>
<evidence type="ECO:0000313" key="3">
    <source>
        <dbReference type="Proteomes" id="UP001633002"/>
    </source>
</evidence>
<keyword evidence="3" id="KW-1185">Reference proteome</keyword>
<feature type="compositionally biased region" description="Basic and acidic residues" evidence="1">
    <location>
        <begin position="1"/>
        <end position="21"/>
    </location>
</feature>
<evidence type="ECO:0000256" key="1">
    <source>
        <dbReference type="SAM" id="MobiDB-lite"/>
    </source>
</evidence>
<evidence type="ECO:0008006" key="4">
    <source>
        <dbReference type="Google" id="ProtNLM"/>
    </source>
</evidence>
<feature type="compositionally biased region" description="Acidic residues" evidence="1">
    <location>
        <begin position="48"/>
        <end position="58"/>
    </location>
</feature>
<sequence>MESGRVPELRGTERREQEGDTRITISRSYSSSSDCIPEVQTVEKDSQPELDSEADEAYETATPAAEEKATGAGSEDPASGDPWDACSHFQSLLPVKSPERSSKISADLYSLSSCSTLSGILLDFQIVTTFLSWTSSFRSSVIQGNTTNCEAMHPRNKPSPGRRRKDKTVFKLQRDSRTGFSSIFAPALSRSNVEPPVRTITPAGILDSFSLCSWSFDPADWQLVTPVTSKKVSFPLTVAATHAVFKELQAQEILPQLSVKWDIGYNVGEWLCLFKRLWSAGLHRRDSLFLWRVLAKGFFTGGRAALMSVDAGICRSCRAELEGLLHLFFVCLVKQTFRLQISAGFPVLREVLGRMQLGLAFPLALPSILSLGRGKRLLYLLIITTALRLLWKQRCKLLFDSLLLPVSCKLVVIGVSEFLTVQFSNSGRRRQQVNRQAMVELLQVRHYIPAKFLLKILAVV</sequence>
<feature type="compositionally biased region" description="Low complexity" evidence="1">
    <location>
        <begin position="22"/>
        <end position="34"/>
    </location>
</feature>
<dbReference type="AlphaFoldDB" id="A0ABD3HET6"/>
<proteinExistence type="predicted"/>
<feature type="region of interest" description="Disordered" evidence="1">
    <location>
        <begin position="1"/>
        <end position="83"/>
    </location>
</feature>
<dbReference type="Proteomes" id="UP001633002">
    <property type="component" value="Unassembled WGS sequence"/>
</dbReference>
<evidence type="ECO:0000313" key="2">
    <source>
        <dbReference type="EMBL" id="KAL3687874.1"/>
    </source>
</evidence>